<evidence type="ECO:0000313" key="3">
    <source>
        <dbReference type="EMBL" id="CAH3127503.1"/>
    </source>
</evidence>
<feature type="compositionally biased region" description="Basic and acidic residues" evidence="1">
    <location>
        <begin position="72"/>
        <end position="81"/>
    </location>
</feature>
<gene>
    <name evidence="3" type="ORF">PMEA_00012593</name>
</gene>
<evidence type="ECO:0008006" key="5">
    <source>
        <dbReference type="Google" id="ProtNLM"/>
    </source>
</evidence>
<name>A0AAU9WVU5_9CNID</name>
<keyword evidence="2" id="KW-0812">Transmembrane</keyword>
<dbReference type="GO" id="GO:0006606">
    <property type="term" value="P:protein import into nucleus"/>
    <property type="evidence" value="ECO:0007669"/>
    <property type="project" value="TreeGrafter"/>
</dbReference>
<evidence type="ECO:0000256" key="1">
    <source>
        <dbReference type="SAM" id="MobiDB-lite"/>
    </source>
</evidence>
<dbReference type="AlphaFoldDB" id="A0AAU9WVU5"/>
<dbReference type="EMBL" id="CALNXJ010000022">
    <property type="protein sequence ID" value="CAH3127503.1"/>
    <property type="molecule type" value="Genomic_DNA"/>
</dbReference>
<reference evidence="3 4" key="1">
    <citation type="submission" date="2022-05" db="EMBL/GenBank/DDBJ databases">
        <authorList>
            <consortium name="Genoscope - CEA"/>
            <person name="William W."/>
        </authorList>
    </citation>
    <scope>NUCLEOTIDE SEQUENCE [LARGE SCALE GENOMIC DNA]</scope>
</reference>
<feature type="non-terminal residue" evidence="3">
    <location>
        <position position="1"/>
    </location>
</feature>
<protein>
    <recommendedName>
        <fullName evidence="5">PTTG1IP</fullName>
    </recommendedName>
</protein>
<proteinExistence type="predicted"/>
<dbReference type="Proteomes" id="UP001159428">
    <property type="component" value="Unassembled WGS sequence"/>
</dbReference>
<accession>A0AAU9WVU5</accession>
<dbReference type="PANTHER" id="PTHR15191:SF3">
    <property type="entry name" value="PITUITARY TUMOR-TRANSFORMING GENE PROTEIN-BINDING FACTOR"/>
    <property type="match status" value="1"/>
</dbReference>
<sequence length="112" mass="12859">CFYCKPTKLCEAGDLVKSTLQKSCEGQEWMTEQCLVTGKILLIALPVAGFVLLVTIGCCIYCCCCRKTRARGGTDKDEVKSHQKRKKIADKHKEREKERQEKRDEIRKKYGK</sequence>
<comment type="caution">
    <text evidence="3">The sequence shown here is derived from an EMBL/GenBank/DDBJ whole genome shotgun (WGS) entry which is preliminary data.</text>
</comment>
<dbReference type="InterPro" id="IPR052304">
    <property type="entry name" value="PTTG1IP"/>
</dbReference>
<organism evidence="3 4">
    <name type="scientific">Pocillopora meandrina</name>
    <dbReference type="NCBI Taxonomy" id="46732"/>
    <lineage>
        <taxon>Eukaryota</taxon>
        <taxon>Metazoa</taxon>
        <taxon>Cnidaria</taxon>
        <taxon>Anthozoa</taxon>
        <taxon>Hexacorallia</taxon>
        <taxon>Scleractinia</taxon>
        <taxon>Astrocoeniina</taxon>
        <taxon>Pocilloporidae</taxon>
        <taxon>Pocillopora</taxon>
    </lineage>
</organism>
<feature type="compositionally biased region" description="Basic and acidic residues" evidence="1">
    <location>
        <begin position="91"/>
        <end position="112"/>
    </location>
</feature>
<feature type="region of interest" description="Disordered" evidence="1">
    <location>
        <begin position="71"/>
        <end position="112"/>
    </location>
</feature>
<dbReference type="GO" id="GO:0005634">
    <property type="term" value="C:nucleus"/>
    <property type="evidence" value="ECO:0007669"/>
    <property type="project" value="TreeGrafter"/>
</dbReference>
<keyword evidence="2" id="KW-1133">Transmembrane helix</keyword>
<evidence type="ECO:0000313" key="4">
    <source>
        <dbReference type="Proteomes" id="UP001159428"/>
    </source>
</evidence>
<dbReference type="PANTHER" id="PTHR15191">
    <property type="entry name" value="PROTEIN CBG20567"/>
    <property type="match status" value="1"/>
</dbReference>
<dbReference type="GO" id="GO:0005737">
    <property type="term" value="C:cytoplasm"/>
    <property type="evidence" value="ECO:0007669"/>
    <property type="project" value="TreeGrafter"/>
</dbReference>
<evidence type="ECO:0000256" key="2">
    <source>
        <dbReference type="SAM" id="Phobius"/>
    </source>
</evidence>
<keyword evidence="2" id="KW-0472">Membrane</keyword>
<keyword evidence="4" id="KW-1185">Reference proteome</keyword>
<feature type="transmembrane region" description="Helical" evidence="2">
    <location>
        <begin position="40"/>
        <end position="64"/>
    </location>
</feature>